<comment type="caution">
    <text evidence="2">The sequence shown here is derived from an EMBL/GenBank/DDBJ whole genome shotgun (WGS) entry which is preliminary data.</text>
</comment>
<gene>
    <name evidence="2" type="ORF">A4X03_0g1275</name>
</gene>
<dbReference type="AlphaFoldDB" id="A0A177VHI0"/>
<evidence type="ECO:0000313" key="2">
    <source>
        <dbReference type="EMBL" id="KAE8263986.1"/>
    </source>
</evidence>
<feature type="compositionally biased region" description="Polar residues" evidence="1">
    <location>
        <begin position="310"/>
        <end position="345"/>
    </location>
</feature>
<organism evidence="2 3">
    <name type="scientific">Tilletia caries</name>
    <name type="common">wheat bunt fungus</name>
    <dbReference type="NCBI Taxonomy" id="13290"/>
    <lineage>
        <taxon>Eukaryota</taxon>
        <taxon>Fungi</taxon>
        <taxon>Dikarya</taxon>
        <taxon>Basidiomycota</taxon>
        <taxon>Ustilaginomycotina</taxon>
        <taxon>Exobasidiomycetes</taxon>
        <taxon>Tilletiales</taxon>
        <taxon>Tilletiaceae</taxon>
        <taxon>Tilletia</taxon>
    </lineage>
</organism>
<dbReference type="EMBL" id="LWDD02000099">
    <property type="protein sequence ID" value="KAE8263986.1"/>
    <property type="molecule type" value="Genomic_DNA"/>
</dbReference>
<name>A0A177VHI0_9BASI</name>
<feature type="compositionally biased region" description="Polar residues" evidence="1">
    <location>
        <begin position="453"/>
        <end position="473"/>
    </location>
</feature>
<feature type="region of interest" description="Disordered" evidence="1">
    <location>
        <begin position="288"/>
        <end position="416"/>
    </location>
</feature>
<feature type="region of interest" description="Disordered" evidence="1">
    <location>
        <begin position="80"/>
        <end position="107"/>
    </location>
</feature>
<evidence type="ECO:0000256" key="1">
    <source>
        <dbReference type="SAM" id="MobiDB-lite"/>
    </source>
</evidence>
<accession>A0A177VHI0</accession>
<dbReference type="Proteomes" id="UP000077671">
    <property type="component" value="Unassembled WGS sequence"/>
</dbReference>
<reference evidence="2" key="2">
    <citation type="journal article" date="2019" name="IMA Fungus">
        <title>Genome sequencing and comparison of five Tilletia species to identify candidate genes for the detection of regulated species infecting wheat.</title>
        <authorList>
            <person name="Nguyen H.D.T."/>
            <person name="Sultana T."/>
            <person name="Kesanakurti P."/>
            <person name="Hambleton S."/>
        </authorList>
    </citation>
    <scope>NUCLEOTIDE SEQUENCE</scope>
    <source>
        <strain evidence="2">DAOMC 238032</strain>
    </source>
</reference>
<sequence length="598" mass="64063">MNYKSSTAGLSTTTALSVELEHSNEAPFSLPHEHSRSSPAQACSFNISADQQYALASSLSLPQPRMISRMRSHSDAINYQSKSATASDPGPRTSISSNNVSVGNMSSSSEIRELQDVLRRVKRKNDWNIFKTLRQPKPSHARKPSLGVLRGLRWNYADEPAPPPTPHGIEVPISLTDSTSNVMDHVCTSSTSRPQLRTSRSFSTIPAQIVVHGVEVVQSRRASAADSESTTHSWIGSSLLAKRNEALPTKKVVEALGEIPPYEAEEIEHLISSPPLPLQTAFRYSTVAPGSRQDLRSTTGMGRPGIPASNFHQSFNRPSSVFTHVKGATSSGSECGRRSSISSLGFDQPQPDPRSSAAFKASAPRPNFIDLSQSGSEDVPQVNSEDDEGPMPMPYFSSSSETECSSPMSTSTSLEAPVAPGSAASFYPMVSHLRSRKHSLPYSVSIRSGAAGNGSQSWFSCSTPSTDGSESQTETLSTAGADVGHGIKKFPSPSSMEREACVPILGGGNPLLRSITDLSIGGEVERRADTVIPSVEIDKPTRSSISAPLLRELSSGVAPQRLAPLSRLARTDDVETRVVGYESSEWRRLAGFVGSCVP</sequence>
<proteinExistence type="predicted"/>
<protein>
    <submittedName>
        <fullName evidence="2">Uncharacterized protein</fullName>
    </submittedName>
</protein>
<feature type="compositionally biased region" description="Low complexity" evidence="1">
    <location>
        <begin position="94"/>
        <end position="107"/>
    </location>
</feature>
<evidence type="ECO:0000313" key="3">
    <source>
        <dbReference type="Proteomes" id="UP000077671"/>
    </source>
</evidence>
<feature type="region of interest" description="Disordered" evidence="1">
    <location>
        <begin position="451"/>
        <end position="473"/>
    </location>
</feature>
<reference evidence="2" key="1">
    <citation type="submission" date="2016-04" db="EMBL/GenBank/DDBJ databases">
        <authorList>
            <person name="Nguyen H.D."/>
            <person name="Kesanakurti P."/>
            <person name="Cullis J."/>
            <person name="Levesque C.A."/>
            <person name="Hambleton S."/>
        </authorList>
    </citation>
    <scope>NUCLEOTIDE SEQUENCE</scope>
    <source>
        <strain evidence="2">DAOMC 238032</strain>
    </source>
</reference>
<feature type="compositionally biased region" description="Low complexity" evidence="1">
    <location>
        <begin position="397"/>
        <end position="415"/>
    </location>
</feature>